<dbReference type="GO" id="GO:0005634">
    <property type="term" value="C:nucleus"/>
    <property type="evidence" value="ECO:0007669"/>
    <property type="project" value="UniProtKB-SubCell"/>
</dbReference>
<dbReference type="InterPro" id="IPR058939">
    <property type="entry name" value="Mtase_EDM2"/>
</dbReference>
<evidence type="ECO:0000256" key="5">
    <source>
        <dbReference type="ARBA" id="ARBA00023242"/>
    </source>
</evidence>
<dbReference type="PANTHER" id="PTHR46235">
    <property type="entry name" value="PHD FINGER-CONTAINING PROTEIN DDB_G0268158"/>
    <property type="match status" value="1"/>
</dbReference>
<feature type="domain" description="Zinc finger PHD-type" evidence="7">
    <location>
        <begin position="284"/>
        <end position="349"/>
    </location>
</feature>
<keyword evidence="8" id="KW-0808">Transferase</keyword>
<evidence type="ECO:0000313" key="9">
    <source>
        <dbReference type="Proteomes" id="UP000036987"/>
    </source>
</evidence>
<evidence type="ECO:0000256" key="1">
    <source>
        <dbReference type="ARBA" id="ARBA00004123"/>
    </source>
</evidence>
<feature type="compositionally biased region" description="Polar residues" evidence="6">
    <location>
        <begin position="525"/>
        <end position="536"/>
    </location>
</feature>
<dbReference type="CDD" id="cd15566">
    <property type="entry name" value="PHD3_NSD"/>
    <property type="match status" value="1"/>
</dbReference>
<organism evidence="8 9">
    <name type="scientific">Zostera marina</name>
    <name type="common">Eelgrass</name>
    <dbReference type="NCBI Taxonomy" id="29655"/>
    <lineage>
        <taxon>Eukaryota</taxon>
        <taxon>Viridiplantae</taxon>
        <taxon>Streptophyta</taxon>
        <taxon>Embryophyta</taxon>
        <taxon>Tracheophyta</taxon>
        <taxon>Spermatophyta</taxon>
        <taxon>Magnoliopsida</taxon>
        <taxon>Liliopsida</taxon>
        <taxon>Zosteraceae</taxon>
        <taxon>Zostera</taxon>
    </lineage>
</organism>
<dbReference type="Pfam" id="PF26055">
    <property type="entry name" value="Mtase_EDM2"/>
    <property type="match status" value="1"/>
</dbReference>
<accession>A0A0K9P1K0</accession>
<dbReference type="OrthoDB" id="21264at2759"/>
<reference evidence="9" key="1">
    <citation type="journal article" date="2016" name="Nature">
        <title>The genome of the seagrass Zostera marina reveals angiosperm adaptation to the sea.</title>
        <authorList>
            <person name="Olsen J.L."/>
            <person name="Rouze P."/>
            <person name="Verhelst B."/>
            <person name="Lin Y.-C."/>
            <person name="Bayer T."/>
            <person name="Collen J."/>
            <person name="Dattolo E."/>
            <person name="De Paoli E."/>
            <person name="Dittami S."/>
            <person name="Maumus F."/>
            <person name="Michel G."/>
            <person name="Kersting A."/>
            <person name="Lauritano C."/>
            <person name="Lohaus R."/>
            <person name="Toepel M."/>
            <person name="Tonon T."/>
            <person name="Vanneste K."/>
            <person name="Amirebrahimi M."/>
            <person name="Brakel J."/>
            <person name="Bostroem C."/>
            <person name="Chovatia M."/>
            <person name="Grimwood J."/>
            <person name="Jenkins J.W."/>
            <person name="Jueterbock A."/>
            <person name="Mraz A."/>
            <person name="Stam W.T."/>
            <person name="Tice H."/>
            <person name="Bornberg-Bauer E."/>
            <person name="Green P.J."/>
            <person name="Pearson G.A."/>
            <person name="Procaccini G."/>
            <person name="Duarte C.M."/>
            <person name="Schmutz J."/>
            <person name="Reusch T.B.H."/>
            <person name="Van de Peer Y."/>
        </authorList>
    </citation>
    <scope>NUCLEOTIDE SEQUENCE [LARGE SCALE GENOMIC DNA]</scope>
    <source>
        <strain evidence="9">cv. Finnish</strain>
    </source>
</reference>
<feature type="domain" description="Zinc finger PHD-type" evidence="7">
    <location>
        <begin position="226"/>
        <end position="279"/>
    </location>
</feature>
<dbReference type="GO" id="GO:0008168">
    <property type="term" value="F:methyltransferase activity"/>
    <property type="evidence" value="ECO:0007669"/>
    <property type="project" value="UniProtKB-KW"/>
</dbReference>
<keyword evidence="4" id="KW-0862">Zinc</keyword>
<dbReference type="Pfam" id="PF22908">
    <property type="entry name" value="PHD_NSD"/>
    <property type="match status" value="1"/>
</dbReference>
<keyword evidence="9" id="KW-1185">Reference proteome</keyword>
<evidence type="ECO:0000256" key="4">
    <source>
        <dbReference type="ARBA" id="ARBA00022833"/>
    </source>
</evidence>
<dbReference type="InterPro" id="IPR022702">
    <property type="entry name" value="Cytosine_MeTrfase1_RFD"/>
</dbReference>
<comment type="caution">
    <text evidence="8">The sequence shown here is derived from an EMBL/GenBank/DDBJ whole genome shotgun (WGS) entry which is preliminary data.</text>
</comment>
<feature type="region of interest" description="Disordered" evidence="6">
    <location>
        <begin position="519"/>
        <end position="538"/>
    </location>
</feature>
<keyword evidence="8" id="KW-0489">Methyltransferase</keyword>
<feature type="domain" description="Zinc finger PHD-type" evidence="7">
    <location>
        <begin position="350"/>
        <end position="416"/>
    </location>
</feature>
<keyword evidence="2" id="KW-0479">Metal-binding</keyword>
<feature type="non-terminal residue" evidence="8">
    <location>
        <position position="737"/>
    </location>
</feature>
<evidence type="ECO:0000313" key="8">
    <source>
        <dbReference type="EMBL" id="KMZ62941.1"/>
    </source>
</evidence>
<dbReference type="InterPro" id="IPR013083">
    <property type="entry name" value="Znf_RING/FYVE/PHD"/>
</dbReference>
<keyword evidence="3" id="KW-0863">Zinc-finger</keyword>
<dbReference type="CDD" id="cd15565">
    <property type="entry name" value="PHD2_NSD"/>
    <property type="match status" value="1"/>
</dbReference>
<dbReference type="InterPro" id="IPR001965">
    <property type="entry name" value="Znf_PHD"/>
</dbReference>
<dbReference type="Pfam" id="PF12047">
    <property type="entry name" value="DNMT1-RFD"/>
    <property type="match status" value="1"/>
</dbReference>
<dbReference type="Gene3D" id="3.30.40.10">
    <property type="entry name" value="Zinc/RING finger domain, C3HC4 (zinc finger)"/>
    <property type="match status" value="2"/>
</dbReference>
<dbReference type="AlphaFoldDB" id="A0A0K9P1K0"/>
<dbReference type="STRING" id="29655.A0A0K9P1K0"/>
<evidence type="ECO:0000256" key="2">
    <source>
        <dbReference type="ARBA" id="ARBA00022723"/>
    </source>
</evidence>
<name>A0A0K9P1K0_ZOSMR</name>
<proteinExistence type="predicted"/>
<dbReference type="PANTHER" id="PTHR46235:SF3">
    <property type="entry name" value="PHD FINGER-CONTAINING PROTEIN DDB_G0268158"/>
    <property type="match status" value="1"/>
</dbReference>
<dbReference type="EMBL" id="LFYR01001291">
    <property type="protein sequence ID" value="KMZ62941.1"/>
    <property type="molecule type" value="Genomic_DNA"/>
</dbReference>
<evidence type="ECO:0000259" key="7">
    <source>
        <dbReference type="SMART" id="SM00249"/>
    </source>
</evidence>
<keyword evidence="5" id="KW-0539">Nucleus</keyword>
<dbReference type="Proteomes" id="UP000036987">
    <property type="component" value="Unassembled WGS sequence"/>
</dbReference>
<dbReference type="GO" id="GO:0032259">
    <property type="term" value="P:methylation"/>
    <property type="evidence" value="ECO:0007669"/>
    <property type="project" value="UniProtKB-KW"/>
</dbReference>
<sequence length="737" mass="84380">MESSEDEGELRETQSVNNYHFVDENEEPICFSILPFQWEEGQSMEICKKEIFLHGVGDDGLQIIYRQVIAWKLNLECFQAEISVLTKTMKWIMLRKPRASFLDTIRKMMITIQSIHYLKRNHNSTEKSLWHHVRKFSSFEVRASPYDILDNASFVRRMMKRDDTLAKSELLDKLLTTTSKKANASSEGLMIKKTSDFIDADDRNSMDEEAGDNGEDSDDLDCFDSVCAICDNGGELLCCEGKCLRSFHAFKEPGSNCKTLGFTRAEVKAIQNYKCWNCCSEKHQCFSCGKLGSSNLSNPEVFQCANATCGYFFHPKCVAKLLHCENKTEATDLEKNISFGQKFVCPFHKCLVCKGKEDKLVEDLQFAICRRCPTSYHRKCLPRTIAFEESEDGDIIQRAWDDLIPNRILIYCTKHAIDKKLGTPIRNHIILYEDLSKNKDTFLEPDKQKSWVKRKDDPLDIERYSITAEKKKPKLEQSGFMVRKDKAALSQGKGKETKNKASSVDGNKLHVREKPKSLVKENREIPNSTRNHSSLPIGTIFPKMPSASDVNKNRISPSIVDSETQKRILALVRKSESKLPSFENYIKKLSTPTTHSYSARLVEFVDKSITLGKVEGAMEAVQTALQNINEDDVESIENAKDVCEPEFLYQIMKWKNKLSVYLSPFLHGKLYTSFGRHFTKKEKLMEIVDKLHCYVESGDMIVDFCCGANDFSILMKEKLEATGKKCNYRNYDVMPPK</sequence>
<evidence type="ECO:0000256" key="6">
    <source>
        <dbReference type="SAM" id="MobiDB-lite"/>
    </source>
</evidence>
<comment type="subcellular location">
    <subcellularLocation>
        <location evidence="1">Nucleus</location>
    </subcellularLocation>
</comment>
<gene>
    <name evidence="8" type="ORF">ZOSMA_434G00060</name>
</gene>
<dbReference type="InterPro" id="IPR055198">
    <property type="entry name" value="NSD_PHD"/>
</dbReference>
<dbReference type="SMART" id="SM00249">
    <property type="entry name" value="PHD"/>
    <property type="match status" value="3"/>
</dbReference>
<dbReference type="GO" id="GO:0008270">
    <property type="term" value="F:zinc ion binding"/>
    <property type="evidence" value="ECO:0007669"/>
    <property type="project" value="UniProtKB-KW"/>
</dbReference>
<protein>
    <submittedName>
        <fullName evidence="8">DNA (Cytosine-5-)-methyltransferase</fullName>
    </submittedName>
</protein>
<evidence type="ECO:0000256" key="3">
    <source>
        <dbReference type="ARBA" id="ARBA00022771"/>
    </source>
</evidence>